<evidence type="ECO:0000259" key="20">
    <source>
        <dbReference type="Pfam" id="PF07715"/>
    </source>
</evidence>
<keyword evidence="7 18" id="KW-0732">Signal</keyword>
<keyword evidence="12 21" id="KW-0675">Receptor</keyword>
<keyword evidence="13 14" id="KW-0998">Cell outer membrane</keyword>
<dbReference type="PROSITE" id="PS01156">
    <property type="entry name" value="TONB_DEPENDENT_REC_2"/>
    <property type="match status" value="1"/>
</dbReference>
<comment type="similarity">
    <text evidence="2 14 16">Belongs to the TonB-dependent receptor family.</text>
</comment>
<evidence type="ECO:0000313" key="21">
    <source>
        <dbReference type="EMBL" id="ALN79588.1"/>
    </source>
</evidence>
<dbReference type="NCBIfam" id="TIGR01783">
    <property type="entry name" value="TonB-siderophor"/>
    <property type="match status" value="1"/>
</dbReference>
<dbReference type="KEGG" id="lab:LA76x_1432"/>
<dbReference type="Gene3D" id="2.170.130.10">
    <property type="entry name" value="TonB-dependent receptor, plug domain"/>
    <property type="match status" value="1"/>
</dbReference>
<feature type="compositionally biased region" description="Low complexity" evidence="17">
    <location>
        <begin position="25"/>
        <end position="39"/>
    </location>
</feature>
<keyword evidence="11 14" id="KW-0472">Membrane</keyword>
<keyword evidence="5" id="KW-0410">Iron transport</keyword>
<dbReference type="PANTHER" id="PTHR32552:SF68">
    <property type="entry name" value="FERRICHROME OUTER MEMBRANE TRANSPORTER_PHAGE RECEPTOR"/>
    <property type="match status" value="1"/>
</dbReference>
<keyword evidence="22" id="KW-1185">Reference proteome</keyword>
<feature type="signal peptide" evidence="18">
    <location>
        <begin position="1"/>
        <end position="28"/>
    </location>
</feature>
<dbReference type="EMBL" id="CP011129">
    <property type="protein sequence ID" value="ALN79588.1"/>
    <property type="molecule type" value="Genomic_DNA"/>
</dbReference>
<reference evidence="21 22" key="1">
    <citation type="journal article" date="2015" name="BMC Genomics">
        <title>Comparative genomics and metabolic profiling of the genus Lysobacter.</title>
        <authorList>
            <person name="de Bruijn I."/>
            <person name="Cheng X."/>
            <person name="de Jager V."/>
            <person name="Exposito R.G."/>
            <person name="Watrous J."/>
            <person name="Patel N."/>
            <person name="Postma J."/>
            <person name="Dorrestein P.C."/>
            <person name="Kobayashi D."/>
            <person name="Raaijmakers J.M."/>
        </authorList>
    </citation>
    <scope>NUCLEOTIDE SEQUENCE [LARGE SCALE GENOMIC DNA]</scope>
    <source>
        <strain evidence="21 22">76</strain>
    </source>
</reference>
<dbReference type="Pfam" id="PF00593">
    <property type="entry name" value="TonB_dep_Rec_b-barrel"/>
    <property type="match status" value="1"/>
</dbReference>
<evidence type="ECO:0000256" key="3">
    <source>
        <dbReference type="ARBA" id="ARBA00022448"/>
    </source>
</evidence>
<keyword evidence="8" id="KW-0408">Iron</keyword>
<dbReference type="GO" id="GO:0015344">
    <property type="term" value="F:siderophore uptake transmembrane transporter activity"/>
    <property type="evidence" value="ECO:0007669"/>
    <property type="project" value="TreeGrafter"/>
</dbReference>
<evidence type="ECO:0000256" key="5">
    <source>
        <dbReference type="ARBA" id="ARBA00022496"/>
    </source>
</evidence>
<evidence type="ECO:0000256" key="15">
    <source>
        <dbReference type="PROSITE-ProRule" id="PRU10144"/>
    </source>
</evidence>
<keyword evidence="3 14" id="KW-0813">Transport</keyword>
<dbReference type="PATRIC" id="fig|84531.8.peg.1462"/>
<evidence type="ECO:0000256" key="17">
    <source>
        <dbReference type="SAM" id="MobiDB-lite"/>
    </source>
</evidence>
<evidence type="ECO:0000256" key="11">
    <source>
        <dbReference type="ARBA" id="ARBA00023136"/>
    </source>
</evidence>
<evidence type="ECO:0000256" key="10">
    <source>
        <dbReference type="ARBA" id="ARBA00023077"/>
    </source>
</evidence>
<dbReference type="GO" id="GO:0015891">
    <property type="term" value="P:siderophore transport"/>
    <property type="evidence" value="ECO:0007669"/>
    <property type="project" value="InterPro"/>
</dbReference>
<evidence type="ECO:0000256" key="7">
    <source>
        <dbReference type="ARBA" id="ARBA00022729"/>
    </source>
</evidence>
<dbReference type="Proteomes" id="UP000060787">
    <property type="component" value="Chromosome"/>
</dbReference>
<dbReference type="GO" id="GO:0009279">
    <property type="term" value="C:cell outer membrane"/>
    <property type="evidence" value="ECO:0007669"/>
    <property type="project" value="UniProtKB-SubCell"/>
</dbReference>
<gene>
    <name evidence="21" type="ORF">LA76x_1432</name>
</gene>
<evidence type="ECO:0000256" key="9">
    <source>
        <dbReference type="ARBA" id="ARBA00023065"/>
    </source>
</evidence>
<dbReference type="CDD" id="cd01347">
    <property type="entry name" value="ligand_gated_channel"/>
    <property type="match status" value="1"/>
</dbReference>
<accession>A0A0S2F7T9</accession>
<dbReference type="FunFam" id="2.170.130.10:FF:000001">
    <property type="entry name" value="Catecholate siderophore TonB-dependent receptor"/>
    <property type="match status" value="1"/>
</dbReference>
<dbReference type="AlphaFoldDB" id="A0A0S2F7T9"/>
<keyword evidence="4 14" id="KW-1134">Transmembrane beta strand</keyword>
<dbReference type="STRING" id="84531.LA76x_1432"/>
<dbReference type="SUPFAM" id="SSF56935">
    <property type="entry name" value="Porins"/>
    <property type="match status" value="1"/>
</dbReference>
<dbReference type="InterPro" id="IPR000531">
    <property type="entry name" value="Beta-barrel_TonB"/>
</dbReference>
<dbReference type="InterPro" id="IPR010105">
    <property type="entry name" value="TonB_sidphr_rcpt"/>
</dbReference>
<dbReference type="InterPro" id="IPR012910">
    <property type="entry name" value="Plug_dom"/>
</dbReference>
<feature type="region of interest" description="Disordered" evidence="17">
    <location>
        <begin position="25"/>
        <end position="44"/>
    </location>
</feature>
<feature type="domain" description="TonB-dependent receptor plug" evidence="20">
    <location>
        <begin position="79"/>
        <end position="184"/>
    </location>
</feature>
<protein>
    <submittedName>
        <fullName evidence="21">TonB-dependent siderophore receptor family protein</fullName>
    </submittedName>
</protein>
<feature type="short sequence motif" description="TonB C-terminal box" evidence="15">
    <location>
        <begin position="708"/>
        <end position="725"/>
    </location>
</feature>
<evidence type="ECO:0000313" key="22">
    <source>
        <dbReference type="Proteomes" id="UP000060787"/>
    </source>
</evidence>
<evidence type="ECO:0000256" key="16">
    <source>
        <dbReference type="RuleBase" id="RU003357"/>
    </source>
</evidence>
<dbReference type="InterPro" id="IPR037066">
    <property type="entry name" value="Plug_dom_sf"/>
</dbReference>
<dbReference type="PANTHER" id="PTHR32552">
    <property type="entry name" value="FERRICHROME IRON RECEPTOR-RELATED"/>
    <property type="match status" value="1"/>
</dbReference>
<evidence type="ECO:0000256" key="4">
    <source>
        <dbReference type="ARBA" id="ARBA00022452"/>
    </source>
</evidence>
<organism evidence="21 22">
    <name type="scientific">Lysobacter antibioticus</name>
    <dbReference type="NCBI Taxonomy" id="84531"/>
    <lineage>
        <taxon>Bacteria</taxon>
        <taxon>Pseudomonadati</taxon>
        <taxon>Pseudomonadota</taxon>
        <taxon>Gammaproteobacteria</taxon>
        <taxon>Lysobacterales</taxon>
        <taxon>Lysobacteraceae</taxon>
        <taxon>Lysobacter</taxon>
    </lineage>
</organism>
<feature type="domain" description="TonB-dependent receptor-like beta-barrel" evidence="19">
    <location>
        <begin position="287"/>
        <end position="694"/>
    </location>
</feature>
<evidence type="ECO:0000256" key="12">
    <source>
        <dbReference type="ARBA" id="ARBA00023170"/>
    </source>
</evidence>
<keyword evidence="10 16" id="KW-0798">TonB box</keyword>
<evidence type="ECO:0000259" key="19">
    <source>
        <dbReference type="Pfam" id="PF00593"/>
    </source>
</evidence>
<feature type="chain" id="PRO_5006596911" evidence="18">
    <location>
        <begin position="29"/>
        <end position="725"/>
    </location>
</feature>
<name>A0A0S2F7T9_LYSAN</name>
<evidence type="ECO:0000256" key="18">
    <source>
        <dbReference type="SAM" id="SignalP"/>
    </source>
</evidence>
<sequence>MSSYFLIQSRRGSALALLCAAFTSPAPAQSPPARQDAPDSTSEARDAIETLDEVTVQAQRQARYLARWSTGVTKADTPLLETPLSVSVVSRQQIDDQKPRSVSEALRYTPGAFVGLVGSADRYDYIALRGFIDNSTDNSILDGLKLLGDSAGYNSLQIDPYFLERIDVFRGPSSVLYGRASPGGFAALTSKQPQFDYARSIEATFGTRRQSGAAFDFTGPLREDGEVRAAYRLVGLGRSSETQVEHTRRERYALAPSLLLQFGEGTDLLLQAYLQHDPDGGHHSGVPADATLDTTHNGRRISPRLFDGEPGRDAYLRRERLLGYQFEHRFGPDWSFRQHYRHVDSDVALRQVYGYGWASATELNRYYTGGDEALRAQAVDNQVQGRFETGAFAHTLSLGLDYQNRENQGYWLSGVAAPLDAFSPRYGQSRISEARNHWRHDFEQTGLYLHDQIALRQWRFSLSGRGDRVHMANIDRDHATRSSWSGSRFTSRLGAVYLFGNGLSPYLSYSESFNPNLYVGRDHRLLEPTESRQNEIGLKYQPPGSESLVSIAAYDLVQNHVASRVLATNYHEPAGQVRSRGLELEAKSQLGERFSAMASYTYTDMEYERGEAAYRGKTPYQAPRHMASLWADYAFAGGLGVGAGLRHVGSSWADRINTRKVPAYTLMDLSLRYELGRASAALRGLSLRVNANNLLDKRYVASCASLLYCYYGEERNVTATVRYDF</sequence>
<evidence type="ECO:0000256" key="8">
    <source>
        <dbReference type="ARBA" id="ARBA00023004"/>
    </source>
</evidence>
<keyword evidence="9" id="KW-0406">Ion transport</keyword>
<evidence type="ECO:0000256" key="1">
    <source>
        <dbReference type="ARBA" id="ARBA00004571"/>
    </source>
</evidence>
<dbReference type="InterPro" id="IPR036942">
    <property type="entry name" value="Beta-barrel_TonB_sf"/>
</dbReference>
<dbReference type="Pfam" id="PF07715">
    <property type="entry name" value="Plug"/>
    <property type="match status" value="1"/>
</dbReference>
<evidence type="ECO:0000256" key="6">
    <source>
        <dbReference type="ARBA" id="ARBA00022692"/>
    </source>
</evidence>
<dbReference type="RefSeq" id="WP_057917150.1">
    <property type="nucleotide sequence ID" value="NZ_CP011129.1"/>
</dbReference>
<evidence type="ECO:0000256" key="13">
    <source>
        <dbReference type="ARBA" id="ARBA00023237"/>
    </source>
</evidence>
<dbReference type="InterPro" id="IPR039426">
    <property type="entry name" value="TonB-dep_rcpt-like"/>
</dbReference>
<dbReference type="GO" id="GO:0038023">
    <property type="term" value="F:signaling receptor activity"/>
    <property type="evidence" value="ECO:0007669"/>
    <property type="project" value="InterPro"/>
</dbReference>
<proteinExistence type="inferred from homology"/>
<evidence type="ECO:0000256" key="14">
    <source>
        <dbReference type="PROSITE-ProRule" id="PRU01360"/>
    </source>
</evidence>
<evidence type="ECO:0000256" key="2">
    <source>
        <dbReference type="ARBA" id="ARBA00009810"/>
    </source>
</evidence>
<dbReference type="Gene3D" id="2.40.170.20">
    <property type="entry name" value="TonB-dependent receptor, beta-barrel domain"/>
    <property type="match status" value="1"/>
</dbReference>
<dbReference type="PROSITE" id="PS52016">
    <property type="entry name" value="TONB_DEPENDENT_REC_3"/>
    <property type="match status" value="1"/>
</dbReference>
<comment type="subcellular location">
    <subcellularLocation>
        <location evidence="1 14">Cell outer membrane</location>
        <topology evidence="1 14">Multi-pass membrane protein</topology>
    </subcellularLocation>
</comment>
<dbReference type="InterPro" id="IPR010917">
    <property type="entry name" value="TonB_rcpt_CS"/>
</dbReference>
<keyword evidence="6 14" id="KW-0812">Transmembrane</keyword>